<keyword evidence="2" id="KW-1185">Reference proteome</keyword>
<protein>
    <submittedName>
        <fullName evidence="1">Uncharacterized protein</fullName>
    </submittedName>
</protein>
<accession>A0A5N6Q030</accession>
<proteinExistence type="predicted"/>
<dbReference type="Proteomes" id="UP000326396">
    <property type="component" value="Linkage Group LG1"/>
</dbReference>
<dbReference type="EMBL" id="SZYD01000001">
    <property type="protein sequence ID" value="KAD7477974.1"/>
    <property type="molecule type" value="Genomic_DNA"/>
</dbReference>
<evidence type="ECO:0000313" key="1">
    <source>
        <dbReference type="EMBL" id="KAD7477974.1"/>
    </source>
</evidence>
<evidence type="ECO:0000313" key="2">
    <source>
        <dbReference type="Proteomes" id="UP000326396"/>
    </source>
</evidence>
<dbReference type="OrthoDB" id="4062651at2759"/>
<dbReference type="AlphaFoldDB" id="A0A5N6Q030"/>
<gene>
    <name evidence="1" type="ORF">E3N88_01110</name>
</gene>
<name>A0A5N6Q030_9ASTR</name>
<dbReference type="PANTHER" id="PTHR33491">
    <property type="entry name" value="OSJNBA0016N04.9 PROTEIN"/>
    <property type="match status" value="1"/>
</dbReference>
<organism evidence="1 2">
    <name type="scientific">Mikania micrantha</name>
    <name type="common">bitter vine</name>
    <dbReference type="NCBI Taxonomy" id="192012"/>
    <lineage>
        <taxon>Eukaryota</taxon>
        <taxon>Viridiplantae</taxon>
        <taxon>Streptophyta</taxon>
        <taxon>Embryophyta</taxon>
        <taxon>Tracheophyta</taxon>
        <taxon>Spermatophyta</taxon>
        <taxon>Magnoliopsida</taxon>
        <taxon>eudicotyledons</taxon>
        <taxon>Gunneridae</taxon>
        <taxon>Pentapetalae</taxon>
        <taxon>asterids</taxon>
        <taxon>campanulids</taxon>
        <taxon>Asterales</taxon>
        <taxon>Asteraceae</taxon>
        <taxon>Asteroideae</taxon>
        <taxon>Heliantheae alliance</taxon>
        <taxon>Eupatorieae</taxon>
        <taxon>Mikania</taxon>
    </lineage>
</organism>
<sequence length="164" mass="18623">MFVEDLRIYNISYADLRVFSEISYRCYNQGGVAVESTRWIDLISKARVLHLYSTKNKKCSGIRWCRTSIPKGLTYYNITLHSLENHSDVLSFNECGYGFLVEEDSLEFSGVNECGYGFLVVLDWVIKLEGKCAHKVNEYKGNSLFSKLSGYAGGGGYRESNEGY</sequence>
<reference evidence="1 2" key="1">
    <citation type="submission" date="2019-05" db="EMBL/GenBank/DDBJ databases">
        <title>Mikania micrantha, genome provides insights into the molecular mechanism of rapid growth.</title>
        <authorList>
            <person name="Liu B."/>
        </authorList>
    </citation>
    <scope>NUCLEOTIDE SEQUENCE [LARGE SCALE GENOMIC DNA]</scope>
    <source>
        <strain evidence="1">NLD-2019</strain>
        <tissue evidence="1">Leaf</tissue>
    </source>
</reference>
<comment type="caution">
    <text evidence="1">The sequence shown here is derived from an EMBL/GenBank/DDBJ whole genome shotgun (WGS) entry which is preliminary data.</text>
</comment>